<dbReference type="Proteomes" id="UP000659654">
    <property type="component" value="Unassembled WGS sequence"/>
</dbReference>
<dbReference type="EMBL" id="CAJFDI010000005">
    <property type="protein sequence ID" value="CAD5230346.1"/>
    <property type="molecule type" value="Genomic_DNA"/>
</dbReference>
<reference evidence="2" key="1">
    <citation type="submission" date="2020-09" db="EMBL/GenBank/DDBJ databases">
        <authorList>
            <person name="Kikuchi T."/>
        </authorList>
    </citation>
    <scope>NUCLEOTIDE SEQUENCE</scope>
    <source>
        <strain evidence="2">Ka4C1</strain>
    </source>
</reference>
<dbReference type="SMR" id="A0A7I8XJW1"/>
<gene>
    <name evidence="2" type="ORF">BXYJ_LOCUS10941</name>
</gene>
<keyword evidence="1" id="KW-0472">Membrane</keyword>
<organism evidence="2 3">
    <name type="scientific">Bursaphelenchus xylophilus</name>
    <name type="common">Pinewood nematode worm</name>
    <name type="synonym">Aphelenchoides xylophilus</name>
    <dbReference type="NCBI Taxonomy" id="6326"/>
    <lineage>
        <taxon>Eukaryota</taxon>
        <taxon>Metazoa</taxon>
        <taxon>Ecdysozoa</taxon>
        <taxon>Nematoda</taxon>
        <taxon>Chromadorea</taxon>
        <taxon>Rhabditida</taxon>
        <taxon>Tylenchina</taxon>
        <taxon>Tylenchomorpha</taxon>
        <taxon>Aphelenchoidea</taxon>
        <taxon>Aphelenchoididae</taxon>
        <taxon>Bursaphelenchus</taxon>
    </lineage>
</organism>
<protein>
    <submittedName>
        <fullName evidence="2">(pine wood nematode) hypothetical protein</fullName>
    </submittedName>
</protein>
<keyword evidence="1" id="KW-0812">Transmembrane</keyword>
<evidence type="ECO:0000256" key="1">
    <source>
        <dbReference type="SAM" id="Phobius"/>
    </source>
</evidence>
<dbReference type="Proteomes" id="UP000582659">
    <property type="component" value="Unassembled WGS sequence"/>
</dbReference>
<keyword evidence="1" id="KW-1133">Transmembrane helix</keyword>
<sequence length="78" mass="8909">MLSVERAKRLHDYVRQWSTLEVVRFILIAIMFVCLMIIVILTVYIILQLAFVADTATENVAKGPLGPILVKLFPVKHE</sequence>
<accession>A0A7I8XJW1</accession>
<dbReference type="AlphaFoldDB" id="A0A7I8XJW1"/>
<evidence type="ECO:0000313" key="2">
    <source>
        <dbReference type="EMBL" id="CAD5230346.1"/>
    </source>
</evidence>
<evidence type="ECO:0000313" key="3">
    <source>
        <dbReference type="Proteomes" id="UP000659654"/>
    </source>
</evidence>
<feature type="transmembrane region" description="Helical" evidence="1">
    <location>
        <begin position="25"/>
        <end position="47"/>
    </location>
</feature>
<proteinExistence type="predicted"/>
<dbReference type="EMBL" id="CAJFCV020000005">
    <property type="protein sequence ID" value="CAG9121264.1"/>
    <property type="molecule type" value="Genomic_DNA"/>
</dbReference>
<keyword evidence="3" id="KW-1185">Reference proteome</keyword>
<comment type="caution">
    <text evidence="2">The sequence shown here is derived from an EMBL/GenBank/DDBJ whole genome shotgun (WGS) entry which is preliminary data.</text>
</comment>
<name>A0A7I8XJW1_BURXY</name>